<evidence type="ECO:0000313" key="2">
    <source>
        <dbReference type="EMBL" id="SER19236.1"/>
    </source>
</evidence>
<dbReference type="InterPro" id="IPR047801">
    <property type="entry name" value="Peptidase_C45"/>
</dbReference>
<keyword evidence="3" id="KW-1185">Reference proteome</keyword>
<dbReference type="AlphaFoldDB" id="A0A1H9M6B5"/>
<protein>
    <submittedName>
        <fullName evidence="2">Predicted choloylglycine hydrolase</fullName>
    </submittedName>
</protein>
<dbReference type="NCBIfam" id="NF040521">
    <property type="entry name" value="C45_proenzyme"/>
    <property type="match status" value="1"/>
</dbReference>
<sequence length="364" mass="41956">MVGTREVNDMKRIKTNVIPFRGSHYDFGYVQGKEISDSWTVRNREKQWKVRKPLFQINVEETKQVYKQYAPQIWEEFIGLQDALEWPLEKVLLEFGGYRVKVPKSGCSILIGNDYMIRNYDYHPKTYDGRFTLFQPSDQGYATIGVSQRITGRCDGMNEKGLILGYTFTNRKRPGNGFVCNMIGRIVLEQCANTEEAVDFLKEIPHRGSFSYVLYDNNREAVIVEASPRGVESRKGAVCTNHFTLLPKENRHFLQDSRKRLDLMESKMGEELTGEEAFHLLNDSDKGIFSSQYRNWAGTIHTSAYFPSELSAWYVLGSNRKPAVFSFQDWLKGSDVPLGVEGEIDTDIPFLHMEKADWFQNSKS</sequence>
<dbReference type="InterPro" id="IPR005079">
    <property type="entry name" value="Peptidase_C45_hydrolase"/>
</dbReference>
<dbReference type="InterPro" id="IPR029055">
    <property type="entry name" value="Ntn_hydrolases_N"/>
</dbReference>
<gene>
    <name evidence="2" type="ORF">SAMN04487944_101578</name>
</gene>
<reference evidence="2 3" key="1">
    <citation type="submission" date="2016-10" db="EMBL/GenBank/DDBJ databases">
        <authorList>
            <person name="de Groot N.N."/>
        </authorList>
    </citation>
    <scope>NUCLEOTIDE SEQUENCE [LARGE SCALE GENOMIC DNA]</scope>
    <source>
        <strain evidence="2 3">CGMCC 1.7727</strain>
    </source>
</reference>
<dbReference type="EMBL" id="FOGL01000001">
    <property type="protein sequence ID" value="SER19236.1"/>
    <property type="molecule type" value="Genomic_DNA"/>
</dbReference>
<dbReference type="Gene3D" id="3.60.60.10">
    <property type="entry name" value="Penicillin V Acylase, Chain A"/>
    <property type="match status" value="1"/>
</dbReference>
<name>A0A1H9M6B5_9BACI</name>
<dbReference type="Pfam" id="PF03417">
    <property type="entry name" value="AAT"/>
    <property type="match status" value="1"/>
</dbReference>
<dbReference type="PANTHER" id="PTHR34180">
    <property type="entry name" value="PEPTIDASE C45"/>
    <property type="match status" value="1"/>
</dbReference>
<dbReference type="Proteomes" id="UP000199687">
    <property type="component" value="Unassembled WGS sequence"/>
</dbReference>
<accession>A0A1H9M6B5</accession>
<dbReference type="CDD" id="cd01935">
    <property type="entry name" value="Ntn_CGH_like"/>
    <property type="match status" value="1"/>
</dbReference>
<dbReference type="STRING" id="531814.SAMN04487944_101578"/>
<evidence type="ECO:0000259" key="1">
    <source>
        <dbReference type="Pfam" id="PF03417"/>
    </source>
</evidence>
<organism evidence="2 3">
    <name type="scientific">Gracilibacillus ureilyticus</name>
    <dbReference type="NCBI Taxonomy" id="531814"/>
    <lineage>
        <taxon>Bacteria</taxon>
        <taxon>Bacillati</taxon>
        <taxon>Bacillota</taxon>
        <taxon>Bacilli</taxon>
        <taxon>Bacillales</taxon>
        <taxon>Bacillaceae</taxon>
        <taxon>Gracilibacillus</taxon>
    </lineage>
</organism>
<evidence type="ECO:0000313" key="3">
    <source>
        <dbReference type="Proteomes" id="UP000199687"/>
    </source>
</evidence>
<feature type="domain" description="Peptidase C45 hydrolase" evidence="1">
    <location>
        <begin position="113"/>
        <end position="320"/>
    </location>
</feature>
<proteinExistence type="predicted"/>
<dbReference type="PANTHER" id="PTHR34180:SF1">
    <property type="entry name" value="BETA-ALANYL-DOPAMINE_CARCININE HYDROLASE"/>
    <property type="match status" value="1"/>
</dbReference>
<dbReference type="GO" id="GO:0016787">
    <property type="term" value="F:hydrolase activity"/>
    <property type="evidence" value="ECO:0007669"/>
    <property type="project" value="UniProtKB-KW"/>
</dbReference>
<dbReference type="SUPFAM" id="SSF56235">
    <property type="entry name" value="N-terminal nucleophile aminohydrolases (Ntn hydrolases)"/>
    <property type="match status" value="1"/>
</dbReference>
<dbReference type="InterPro" id="IPR047794">
    <property type="entry name" value="C45_proenzyme-like"/>
</dbReference>
<keyword evidence="2" id="KW-0378">Hydrolase</keyword>